<dbReference type="Proteomes" id="UP000014760">
    <property type="component" value="Unassembled WGS sequence"/>
</dbReference>
<dbReference type="HOGENOM" id="CLU_075978_0_0_1"/>
<reference evidence="5" key="1">
    <citation type="submission" date="2012-12" db="EMBL/GenBank/DDBJ databases">
        <authorList>
            <person name="Hellsten U."/>
            <person name="Grimwood J."/>
            <person name="Chapman J.A."/>
            <person name="Shapiro H."/>
            <person name="Aerts A."/>
            <person name="Otillar R.P."/>
            <person name="Terry A.Y."/>
            <person name="Boore J.L."/>
            <person name="Simakov O."/>
            <person name="Marletaz F."/>
            <person name="Cho S.-J."/>
            <person name="Edsinger-Gonzales E."/>
            <person name="Havlak P."/>
            <person name="Kuo D.-H."/>
            <person name="Larsson T."/>
            <person name="Lv J."/>
            <person name="Arendt D."/>
            <person name="Savage R."/>
            <person name="Osoegawa K."/>
            <person name="de Jong P."/>
            <person name="Lindberg D.R."/>
            <person name="Seaver E.C."/>
            <person name="Weisblat D.A."/>
            <person name="Putnam N.H."/>
            <person name="Grigoriev I.V."/>
            <person name="Rokhsar D.S."/>
        </authorList>
    </citation>
    <scope>NUCLEOTIDE SEQUENCE</scope>
    <source>
        <strain evidence="5">I ESC-2004</strain>
    </source>
</reference>
<dbReference type="EMBL" id="KB295623">
    <property type="protein sequence ID" value="ELU12913.1"/>
    <property type="molecule type" value="Genomic_DNA"/>
</dbReference>
<dbReference type="OMA" id="YCDSFGI"/>
<dbReference type="PANTHER" id="PTHR11645">
    <property type="entry name" value="PYRROLINE-5-CARBOXYLATE REDUCTASE"/>
    <property type="match status" value="1"/>
</dbReference>
<dbReference type="GO" id="GO:0004735">
    <property type="term" value="F:pyrroline-5-carboxylate reductase activity"/>
    <property type="evidence" value="ECO:0007669"/>
    <property type="project" value="TreeGrafter"/>
</dbReference>
<reference evidence="3 5" key="2">
    <citation type="journal article" date="2013" name="Nature">
        <title>Insights into bilaterian evolution from three spiralian genomes.</title>
        <authorList>
            <person name="Simakov O."/>
            <person name="Marletaz F."/>
            <person name="Cho S.J."/>
            <person name="Edsinger-Gonzales E."/>
            <person name="Havlak P."/>
            <person name="Hellsten U."/>
            <person name="Kuo D.H."/>
            <person name="Larsson T."/>
            <person name="Lv J."/>
            <person name="Arendt D."/>
            <person name="Savage R."/>
            <person name="Osoegawa K."/>
            <person name="de Jong P."/>
            <person name="Grimwood J."/>
            <person name="Chapman J.A."/>
            <person name="Shapiro H."/>
            <person name="Aerts A."/>
            <person name="Otillar R.P."/>
            <person name="Terry A.Y."/>
            <person name="Boore J.L."/>
            <person name="Grigoriev I.V."/>
            <person name="Lindberg D.R."/>
            <person name="Seaver E.C."/>
            <person name="Weisblat D.A."/>
            <person name="Putnam N.H."/>
            <person name="Rokhsar D.S."/>
        </authorList>
    </citation>
    <scope>NUCLEOTIDE SEQUENCE</scope>
    <source>
        <strain evidence="3 5">I ESC-2004</strain>
    </source>
</reference>
<dbReference type="AlphaFoldDB" id="R7V236"/>
<dbReference type="Gene3D" id="3.40.50.720">
    <property type="entry name" value="NAD(P)-binding Rossmann-like Domain"/>
    <property type="match status" value="1"/>
</dbReference>
<evidence type="ECO:0000313" key="3">
    <source>
        <dbReference type="EMBL" id="ELU12913.1"/>
    </source>
</evidence>
<evidence type="ECO:0000256" key="1">
    <source>
        <dbReference type="ARBA" id="ARBA00005525"/>
    </source>
</evidence>
<proteinExistence type="inferred from homology"/>
<keyword evidence="5" id="KW-1185">Reference proteome</keyword>
<dbReference type="Pfam" id="PF03807">
    <property type="entry name" value="F420_oxidored"/>
    <property type="match status" value="1"/>
</dbReference>
<evidence type="ECO:0000259" key="2">
    <source>
        <dbReference type="Pfam" id="PF03807"/>
    </source>
</evidence>
<feature type="domain" description="Pyrroline-5-carboxylate reductase catalytic N-terminal" evidence="2">
    <location>
        <begin position="104"/>
        <end position="184"/>
    </location>
</feature>
<sequence>MALIRHQGKPSVNKVTTNDDNFEDITENLATLQFESALTAEEKELLNLRPRSHALTAFACAQATYFVAVLSEARLIKSQLEKPKITRTNELLQESDTANTLVAGIIGCGRLGSHLAHCILSVGEVSPENIRISTRRPETLTELQEKGVICTDKNSVVAKSCDILFLCILPSQLPVLLLDIKGVIRRETLVYSFIPTYPLAKLSSLLGVLNVVHPKYHWTDDKYWDNSIDITATFKDNVLLEQMCPLSFNSKDCLIYTNETFAEQLIYAFVNMCSLMGVKCQDAIDIVNAIILDHSAKSPLTTKLELLDFTNQFSDKESVLPLFNLSSLEDRETPLTAKLRNNKYIRSRFVNKFCKVFQNYFEWKKISQFGGKILSHH</sequence>
<dbReference type="InterPro" id="IPR036291">
    <property type="entry name" value="NAD(P)-bd_dom_sf"/>
</dbReference>
<dbReference type="STRING" id="283909.R7V236"/>
<dbReference type="OrthoDB" id="195672at2759"/>
<name>R7V236_CAPTE</name>
<dbReference type="InterPro" id="IPR028939">
    <property type="entry name" value="P5C_Rdtase_cat_N"/>
</dbReference>
<gene>
    <name evidence="3" type="ORF">CAPTEDRAFT_198713</name>
</gene>
<dbReference type="GO" id="GO:0055129">
    <property type="term" value="P:L-proline biosynthetic process"/>
    <property type="evidence" value="ECO:0007669"/>
    <property type="project" value="TreeGrafter"/>
</dbReference>
<evidence type="ECO:0000313" key="4">
    <source>
        <dbReference type="EnsemblMetazoa" id="CapteP198713"/>
    </source>
</evidence>
<evidence type="ECO:0000313" key="5">
    <source>
        <dbReference type="Proteomes" id="UP000014760"/>
    </source>
</evidence>
<dbReference type="EnsemblMetazoa" id="CapteT198713">
    <property type="protein sequence ID" value="CapteP198713"/>
    <property type="gene ID" value="CapteG198713"/>
</dbReference>
<comment type="similarity">
    <text evidence="1">Belongs to the pyrroline-5-carboxylate reductase family.</text>
</comment>
<dbReference type="PANTHER" id="PTHR11645:SF58">
    <property type="entry name" value="NADP-DEPENDENT OXIDOREDUCTASE DOMAIN-CONTAINING PROTEIN 1"/>
    <property type="match status" value="1"/>
</dbReference>
<organism evidence="3">
    <name type="scientific">Capitella teleta</name>
    <name type="common">Polychaete worm</name>
    <dbReference type="NCBI Taxonomy" id="283909"/>
    <lineage>
        <taxon>Eukaryota</taxon>
        <taxon>Metazoa</taxon>
        <taxon>Spiralia</taxon>
        <taxon>Lophotrochozoa</taxon>
        <taxon>Annelida</taxon>
        <taxon>Polychaeta</taxon>
        <taxon>Sedentaria</taxon>
        <taxon>Scolecida</taxon>
        <taxon>Capitellidae</taxon>
        <taxon>Capitella</taxon>
    </lineage>
</organism>
<protein>
    <recommendedName>
        <fullName evidence="2">Pyrroline-5-carboxylate reductase catalytic N-terminal domain-containing protein</fullName>
    </recommendedName>
</protein>
<dbReference type="SUPFAM" id="SSF51735">
    <property type="entry name" value="NAD(P)-binding Rossmann-fold domains"/>
    <property type="match status" value="1"/>
</dbReference>
<reference evidence="4" key="3">
    <citation type="submission" date="2015-06" db="UniProtKB">
        <authorList>
            <consortium name="EnsemblMetazoa"/>
        </authorList>
    </citation>
    <scope>IDENTIFICATION</scope>
</reference>
<dbReference type="EMBL" id="AMQN01000780">
    <property type="status" value="NOT_ANNOTATED_CDS"/>
    <property type="molecule type" value="Genomic_DNA"/>
</dbReference>
<accession>R7V236</accession>